<name>A0A8J4QMV4_9ROSI</name>
<accession>A0A8J4QMV4</accession>
<evidence type="ECO:0000256" key="2">
    <source>
        <dbReference type="SAM" id="Phobius"/>
    </source>
</evidence>
<gene>
    <name evidence="3" type="ORF">CMV_026096</name>
</gene>
<reference evidence="3" key="1">
    <citation type="submission" date="2020-03" db="EMBL/GenBank/DDBJ databases">
        <title>Castanea mollissima Vanexum genome sequencing.</title>
        <authorList>
            <person name="Staton M."/>
        </authorList>
    </citation>
    <scope>NUCLEOTIDE SEQUENCE</scope>
    <source>
        <tissue evidence="3">Leaf</tissue>
    </source>
</reference>
<evidence type="ECO:0000256" key="1">
    <source>
        <dbReference type="SAM" id="MobiDB-lite"/>
    </source>
</evidence>
<feature type="compositionally biased region" description="Acidic residues" evidence="1">
    <location>
        <begin position="1"/>
        <end position="16"/>
    </location>
</feature>
<dbReference type="Proteomes" id="UP000737018">
    <property type="component" value="Unassembled WGS sequence"/>
</dbReference>
<organism evidence="3 4">
    <name type="scientific">Castanea mollissima</name>
    <name type="common">Chinese chestnut</name>
    <dbReference type="NCBI Taxonomy" id="60419"/>
    <lineage>
        <taxon>Eukaryota</taxon>
        <taxon>Viridiplantae</taxon>
        <taxon>Streptophyta</taxon>
        <taxon>Embryophyta</taxon>
        <taxon>Tracheophyta</taxon>
        <taxon>Spermatophyta</taxon>
        <taxon>Magnoliopsida</taxon>
        <taxon>eudicotyledons</taxon>
        <taxon>Gunneridae</taxon>
        <taxon>Pentapetalae</taxon>
        <taxon>rosids</taxon>
        <taxon>fabids</taxon>
        <taxon>Fagales</taxon>
        <taxon>Fagaceae</taxon>
        <taxon>Castanea</taxon>
    </lineage>
</organism>
<keyword evidence="2" id="KW-0812">Transmembrane</keyword>
<feature type="transmembrane region" description="Helical" evidence="2">
    <location>
        <begin position="100"/>
        <end position="125"/>
    </location>
</feature>
<sequence length="158" mass="17193">MEVEDEIIEEEEEDEQGSGRGGEISNPPSSDSRQALLYEVVAQVTVLNSSFSWREPDCSAAKRATHVPVELAKNDRRRVCLHCGFAVITMDFRCGSSSLSWWRVSMVVGWVIDGGGILAIVVVVIGDGCVFTVDLLLLPWIFVVGQVHCGPGSLSTLL</sequence>
<evidence type="ECO:0000313" key="3">
    <source>
        <dbReference type="EMBL" id="KAF3947828.1"/>
    </source>
</evidence>
<keyword evidence="4" id="KW-1185">Reference proteome</keyword>
<dbReference type="EMBL" id="JRKL02007363">
    <property type="protein sequence ID" value="KAF3947828.1"/>
    <property type="molecule type" value="Genomic_DNA"/>
</dbReference>
<keyword evidence="2" id="KW-1133">Transmembrane helix</keyword>
<dbReference type="AlphaFoldDB" id="A0A8J4QMV4"/>
<feature type="region of interest" description="Disordered" evidence="1">
    <location>
        <begin position="1"/>
        <end position="30"/>
    </location>
</feature>
<evidence type="ECO:0000313" key="4">
    <source>
        <dbReference type="Proteomes" id="UP000737018"/>
    </source>
</evidence>
<keyword evidence="2" id="KW-0472">Membrane</keyword>
<comment type="caution">
    <text evidence="3">The sequence shown here is derived from an EMBL/GenBank/DDBJ whole genome shotgun (WGS) entry which is preliminary data.</text>
</comment>
<proteinExistence type="predicted"/>
<protein>
    <submittedName>
        <fullName evidence="3">Uncharacterized protein</fullName>
    </submittedName>
</protein>